<dbReference type="UniPathway" id="UPA00241">
    <property type="reaction ID" value="UER00353"/>
</dbReference>
<evidence type="ECO:0000256" key="2">
    <source>
        <dbReference type="ARBA" id="ARBA00023239"/>
    </source>
</evidence>
<keyword evidence="8" id="KW-1185">Reference proteome</keyword>
<dbReference type="SUPFAM" id="SSF102645">
    <property type="entry name" value="CoaB-like"/>
    <property type="match status" value="1"/>
</dbReference>
<comment type="cofactor">
    <cofactor evidence="3">
        <name>Mg(2+)</name>
        <dbReference type="ChEBI" id="CHEBI:18420"/>
    </cofactor>
</comment>
<dbReference type="EMBL" id="AP017378">
    <property type="protein sequence ID" value="BBD09388.1"/>
    <property type="molecule type" value="Genomic_DNA"/>
</dbReference>
<keyword evidence="2 3" id="KW-0456">Lyase</keyword>
<comment type="pathway">
    <text evidence="3 4">Cofactor biosynthesis; coenzyme A biosynthesis; CoA from (R)-pantothenate: step 2/5.</text>
</comment>
<evidence type="ECO:0000256" key="3">
    <source>
        <dbReference type="HAMAP-Rule" id="MF_02225"/>
    </source>
</evidence>
<feature type="region of interest" description="Phosphopantothenate--cysteine ligase" evidence="3">
    <location>
        <begin position="196"/>
        <end position="402"/>
    </location>
</feature>
<evidence type="ECO:0000259" key="5">
    <source>
        <dbReference type="Pfam" id="PF02441"/>
    </source>
</evidence>
<dbReference type="PANTHER" id="PTHR14359:SF6">
    <property type="entry name" value="PHOSPHOPANTOTHENOYLCYSTEINE DECARBOXYLASE"/>
    <property type="match status" value="1"/>
</dbReference>
<comment type="similarity">
    <text evidence="3 4">In the C-terminal section; belongs to the PPC synthetase family.</text>
</comment>
<dbReference type="GO" id="GO:0010181">
    <property type="term" value="F:FMN binding"/>
    <property type="evidence" value="ECO:0007669"/>
    <property type="project" value="UniProtKB-UniRule"/>
</dbReference>
<dbReference type="EC" id="4.1.1.36" evidence="3"/>
<dbReference type="KEGG" id="dfl:DFE_2662"/>
<dbReference type="OrthoDB" id="9802554at2"/>
<dbReference type="InterPro" id="IPR036551">
    <property type="entry name" value="Flavin_trans-like"/>
</dbReference>
<keyword evidence="3 4" id="KW-0288">FMN</keyword>
<dbReference type="GO" id="GO:0015937">
    <property type="term" value="P:coenzyme A biosynthetic process"/>
    <property type="evidence" value="ECO:0007669"/>
    <property type="project" value="UniProtKB-UniRule"/>
</dbReference>
<dbReference type="GO" id="GO:0071513">
    <property type="term" value="C:phosphopantothenoylcysteine decarboxylase complex"/>
    <property type="evidence" value="ECO:0007669"/>
    <property type="project" value="TreeGrafter"/>
</dbReference>
<feature type="binding site" evidence="3">
    <location>
        <position position="343"/>
    </location>
    <ligand>
        <name>CTP</name>
        <dbReference type="ChEBI" id="CHEBI:37563"/>
    </ligand>
</feature>
<keyword evidence="3" id="KW-0511">Multifunctional enzyme</keyword>
<dbReference type="PANTHER" id="PTHR14359">
    <property type="entry name" value="HOMO-OLIGOMERIC FLAVIN CONTAINING CYS DECARBOXYLASE FAMILY"/>
    <property type="match status" value="1"/>
</dbReference>
<feature type="binding site" evidence="3">
    <location>
        <position position="284"/>
    </location>
    <ligand>
        <name>CTP</name>
        <dbReference type="ChEBI" id="CHEBI:37563"/>
    </ligand>
</feature>
<dbReference type="Gene3D" id="3.40.50.10300">
    <property type="entry name" value="CoaB-like"/>
    <property type="match status" value="1"/>
</dbReference>
<dbReference type="HAMAP" id="MF_02225">
    <property type="entry name" value="CoaBC"/>
    <property type="match status" value="1"/>
</dbReference>
<dbReference type="NCBIfam" id="TIGR00521">
    <property type="entry name" value="coaBC_dfp"/>
    <property type="match status" value="1"/>
</dbReference>
<evidence type="ECO:0000256" key="4">
    <source>
        <dbReference type="RuleBase" id="RU364078"/>
    </source>
</evidence>
<feature type="binding site" evidence="3">
    <location>
        <position position="294"/>
    </location>
    <ligand>
        <name>CTP</name>
        <dbReference type="ChEBI" id="CHEBI:37563"/>
    </ligand>
</feature>
<organism evidence="7 8">
    <name type="scientific">Desulfovibrio ferrophilus</name>
    <dbReference type="NCBI Taxonomy" id="241368"/>
    <lineage>
        <taxon>Bacteria</taxon>
        <taxon>Pseudomonadati</taxon>
        <taxon>Thermodesulfobacteriota</taxon>
        <taxon>Desulfovibrionia</taxon>
        <taxon>Desulfovibrionales</taxon>
        <taxon>Desulfovibrionaceae</taxon>
        <taxon>Desulfovibrio</taxon>
    </lineage>
</organism>
<keyword evidence="3 4" id="KW-0436">Ligase</keyword>
<comment type="pathway">
    <text evidence="3 4">Cofactor biosynthesis; coenzyme A biosynthesis; CoA from (R)-pantothenate: step 3/5.</text>
</comment>
<dbReference type="Pfam" id="PF02441">
    <property type="entry name" value="Flavoprotein"/>
    <property type="match status" value="1"/>
</dbReference>
<comment type="caution">
    <text evidence="3">Lacks conserved residue(s) required for the propagation of feature annotation.</text>
</comment>
<feature type="active site" description="Proton donor" evidence="3">
    <location>
        <position position="164"/>
    </location>
</feature>
<dbReference type="InterPro" id="IPR005252">
    <property type="entry name" value="CoaBC"/>
</dbReference>
<dbReference type="SUPFAM" id="SSF52507">
    <property type="entry name" value="Homo-oligomeric flavin-containing Cys decarboxylases, HFCD"/>
    <property type="match status" value="1"/>
</dbReference>
<comment type="function">
    <text evidence="3">Catalyzes two sequential steps in the biosynthesis of coenzyme A. In the first step cysteine is conjugated to 4'-phosphopantothenate to form 4-phosphopantothenoylcysteine. In the second step the latter compound is decarboxylated to form 4'-phosphopantotheine.</text>
</comment>
<dbReference type="InterPro" id="IPR035929">
    <property type="entry name" value="CoaB-like_sf"/>
</dbReference>
<gene>
    <name evidence="3" type="primary">coaBC</name>
    <name evidence="7" type="ORF">DFE_2662</name>
</gene>
<feature type="binding site" evidence="3">
    <location>
        <begin position="310"/>
        <end position="313"/>
    </location>
    <ligand>
        <name>CTP</name>
        <dbReference type="ChEBI" id="CHEBI:37563"/>
    </ligand>
</feature>
<dbReference type="AlphaFoldDB" id="A0A2Z6B1Q7"/>
<keyword evidence="1 3" id="KW-0210">Decarboxylase</keyword>
<feature type="domain" description="Flavoprotein" evidence="5">
    <location>
        <begin position="13"/>
        <end position="180"/>
    </location>
</feature>
<sequence>MQPHLAFTNFLGKRIHLGVCGSISAFKSLELLRMLQRTGAHLSATVTPSAARFVTALSFEALGAAPVYGDMFDHRDAVFGHLDPGQDADGFVVAPATANALAKLACGLADDMLSCQALAFPGSLVIAPAMNPRLWNAAATQENLAKLKERGHVCIEPECGDMACGEEGRGRFPQLESIYLQALKAVTKQDMAGRKVLITLGPTREAFDCVRFWSNPSSGTMGAAIAVAAWLRGAEVTAVCGPVNLWLPEGINRIDVTTAREMFDAASENFPSVDAACFTAAVADYRPANPQQDKFKKEQGGLNVEFKANPDILKTLGSQKTDRQFLIGFAAESSDIEGNCHKKLSAKNLDLIVGNDVTAEGCGFGKATNGVTVVDAKGRSESWPVLPKSEVGWRIWDWMLGL</sequence>
<proteinExistence type="inferred from homology"/>
<dbReference type="Gene3D" id="3.40.50.1950">
    <property type="entry name" value="Flavin prenyltransferase-like"/>
    <property type="match status" value="1"/>
</dbReference>
<comment type="cofactor">
    <cofactor evidence="3">
        <name>FMN</name>
        <dbReference type="ChEBI" id="CHEBI:58210"/>
    </cofactor>
    <text evidence="3">Binds 1 FMN per subunit.</text>
</comment>
<dbReference type="Proteomes" id="UP000269883">
    <property type="component" value="Chromosome"/>
</dbReference>
<dbReference type="RefSeq" id="WP_126380307.1">
    <property type="nucleotide sequence ID" value="NZ_AP017378.1"/>
</dbReference>
<protein>
    <recommendedName>
        <fullName evidence="3">Coenzyme A biosynthesis bifunctional protein CoaBC</fullName>
    </recommendedName>
    <alternativeName>
        <fullName evidence="3">DNA/pantothenate metabolism flavoprotein</fullName>
    </alternativeName>
    <alternativeName>
        <fullName evidence="3">Phosphopantothenoylcysteine synthetase/decarboxylase</fullName>
        <shortName evidence="3">PPCS-PPCDC</shortName>
    </alternativeName>
    <domain>
        <recommendedName>
            <fullName evidence="3">Phosphopantothenoylcysteine decarboxylase</fullName>
            <shortName evidence="3">PPC decarboxylase</shortName>
            <shortName evidence="3">PPC-DC</shortName>
            <ecNumber evidence="3">4.1.1.36</ecNumber>
        </recommendedName>
        <alternativeName>
            <fullName evidence="3">CoaC</fullName>
        </alternativeName>
    </domain>
    <domain>
        <recommendedName>
            <fullName evidence="3">Phosphopantothenate--cysteine ligase</fullName>
            <ecNumber evidence="3">6.3.2.5</ecNumber>
        </recommendedName>
        <alternativeName>
            <fullName evidence="3">CoaB</fullName>
        </alternativeName>
        <alternativeName>
            <fullName evidence="3">Phosphopantothenoylcysteine synthetase</fullName>
            <shortName evidence="3">PPC synthetase</shortName>
            <shortName evidence="3">PPC-S</shortName>
        </alternativeName>
    </domain>
</protein>
<feature type="region of interest" description="Phosphopantothenoylcysteine decarboxylase" evidence="3">
    <location>
        <begin position="1"/>
        <end position="195"/>
    </location>
</feature>
<dbReference type="GO" id="GO:0015941">
    <property type="term" value="P:pantothenate catabolic process"/>
    <property type="evidence" value="ECO:0007669"/>
    <property type="project" value="InterPro"/>
</dbReference>
<comment type="catalytic activity">
    <reaction evidence="3 4">
        <text>(R)-4'-phosphopantothenate + L-cysteine + CTP = N-[(R)-4-phosphopantothenoyl]-L-cysteine + CMP + diphosphate + H(+)</text>
        <dbReference type="Rhea" id="RHEA:19397"/>
        <dbReference type="ChEBI" id="CHEBI:10986"/>
        <dbReference type="ChEBI" id="CHEBI:15378"/>
        <dbReference type="ChEBI" id="CHEBI:33019"/>
        <dbReference type="ChEBI" id="CHEBI:35235"/>
        <dbReference type="ChEBI" id="CHEBI:37563"/>
        <dbReference type="ChEBI" id="CHEBI:59458"/>
        <dbReference type="ChEBI" id="CHEBI:60377"/>
        <dbReference type="EC" id="6.3.2.5"/>
    </reaction>
</comment>
<dbReference type="GO" id="GO:0004632">
    <property type="term" value="F:phosphopantothenate--cysteine ligase activity"/>
    <property type="evidence" value="ECO:0007669"/>
    <property type="project" value="UniProtKB-UniRule"/>
</dbReference>
<reference evidence="7 8" key="1">
    <citation type="journal article" date="2018" name="Sci. Adv.">
        <title>Multi-heme cytochromes provide a pathway for survival in energy-limited environments.</title>
        <authorList>
            <person name="Deng X."/>
            <person name="Dohmae N."/>
            <person name="Nealson K.H."/>
            <person name="Hashimoto K."/>
            <person name="Okamoto A."/>
        </authorList>
    </citation>
    <scope>NUCLEOTIDE SEQUENCE [LARGE SCALE GENOMIC DNA]</scope>
    <source>
        <strain evidence="7 8">IS5</strain>
    </source>
</reference>
<dbReference type="InterPro" id="IPR003382">
    <property type="entry name" value="Flavoprotein"/>
</dbReference>
<dbReference type="GO" id="GO:0004633">
    <property type="term" value="F:phosphopantothenoylcysteine decarboxylase activity"/>
    <property type="evidence" value="ECO:0007669"/>
    <property type="project" value="UniProtKB-UniRule"/>
</dbReference>
<dbReference type="GO" id="GO:0046872">
    <property type="term" value="F:metal ion binding"/>
    <property type="evidence" value="ECO:0007669"/>
    <property type="project" value="UniProtKB-KW"/>
</dbReference>
<feature type="domain" description="DNA/pantothenate metabolism flavoprotein C-terminal" evidence="6">
    <location>
        <begin position="191"/>
        <end position="400"/>
    </location>
</feature>
<dbReference type="InterPro" id="IPR007085">
    <property type="entry name" value="DNA/pantothenate-metab_flavo_C"/>
</dbReference>
<name>A0A2Z6B1Q7_9BACT</name>
<evidence type="ECO:0000313" key="7">
    <source>
        <dbReference type="EMBL" id="BBD09388.1"/>
    </source>
</evidence>
<feature type="binding site" evidence="3">
    <location>
        <position position="329"/>
    </location>
    <ligand>
        <name>CTP</name>
        <dbReference type="ChEBI" id="CHEBI:37563"/>
    </ligand>
</feature>
<comment type="similarity">
    <text evidence="3 4">In the N-terminal section; belongs to the HFCD (homo-oligomeric flavin containing Cys decarboxylase) superfamily.</text>
</comment>
<dbReference type="EC" id="6.3.2.5" evidence="3"/>
<feature type="binding site" evidence="3">
    <location>
        <position position="347"/>
    </location>
    <ligand>
        <name>CTP</name>
        <dbReference type="ChEBI" id="CHEBI:37563"/>
    </ligand>
</feature>
<keyword evidence="3 4" id="KW-0285">Flavoprotein</keyword>
<keyword evidence="3" id="KW-0460">Magnesium</keyword>
<comment type="function">
    <text evidence="4">Catalyzes two steps in the biosynthesis of coenzyme A. In the first step cysteine is conjugated to 4'-phosphopantothenate to form 4-phosphopantothenoylcysteine, in the latter compound is decarboxylated to form 4'-phosphopantotheine.</text>
</comment>
<evidence type="ECO:0000313" key="8">
    <source>
        <dbReference type="Proteomes" id="UP000269883"/>
    </source>
</evidence>
<evidence type="ECO:0000256" key="1">
    <source>
        <dbReference type="ARBA" id="ARBA00022793"/>
    </source>
</evidence>
<evidence type="ECO:0000259" key="6">
    <source>
        <dbReference type="Pfam" id="PF04127"/>
    </source>
</evidence>
<comment type="catalytic activity">
    <reaction evidence="3 4">
        <text>N-[(R)-4-phosphopantothenoyl]-L-cysteine + H(+) = (R)-4'-phosphopantetheine + CO2</text>
        <dbReference type="Rhea" id="RHEA:16793"/>
        <dbReference type="ChEBI" id="CHEBI:15378"/>
        <dbReference type="ChEBI" id="CHEBI:16526"/>
        <dbReference type="ChEBI" id="CHEBI:59458"/>
        <dbReference type="ChEBI" id="CHEBI:61723"/>
        <dbReference type="EC" id="4.1.1.36"/>
    </reaction>
</comment>
<keyword evidence="3" id="KW-0479">Metal-binding</keyword>
<dbReference type="Pfam" id="PF04127">
    <property type="entry name" value="DFP"/>
    <property type="match status" value="1"/>
</dbReference>
<accession>A0A2Z6B1Q7</accession>